<evidence type="ECO:0000313" key="3">
    <source>
        <dbReference type="Proteomes" id="UP000035425"/>
    </source>
</evidence>
<sequence length="116" mass="12601">MRPCAQPAQQPGGPRSGEGAVEYRADRCGITPFHLDEEIPGHFRRGQRARLRGLVPQEVEESAERDPAIADLGVHQPPDDVGIDRTEREGVDIARRQPVGAGAGTCGGHRRRGPHQ</sequence>
<comment type="caution">
    <text evidence="2">The sequence shown here is derived from an EMBL/GenBank/DDBJ whole genome shotgun (WGS) entry which is preliminary data.</text>
</comment>
<feature type="compositionally biased region" description="Low complexity" evidence="1">
    <location>
        <begin position="1"/>
        <end position="13"/>
    </location>
</feature>
<dbReference type="Proteomes" id="UP000035425">
    <property type="component" value="Unassembled WGS sequence"/>
</dbReference>
<reference evidence="2 3" key="1">
    <citation type="submission" date="2014-12" db="EMBL/GenBank/DDBJ databases">
        <title>Frankia sp. BMG5.1 draft genome.</title>
        <authorList>
            <person name="Gtari M."/>
            <person name="Ghodhbane-Gtari F."/>
            <person name="Nouioui I."/>
            <person name="Ktari A."/>
            <person name="Hezbri K."/>
            <person name="Mimouni W."/>
            <person name="Sbissi I."/>
            <person name="Ayari A."/>
            <person name="Yamanaka T."/>
            <person name="Normand P."/>
            <person name="Tisa L.S."/>
            <person name="Boudabous A."/>
        </authorList>
    </citation>
    <scope>NUCLEOTIDE SEQUENCE [LARGE SCALE GENOMIC DNA]</scope>
    <source>
        <strain evidence="2 3">BMG5.1</strain>
    </source>
</reference>
<feature type="region of interest" description="Disordered" evidence="1">
    <location>
        <begin position="57"/>
        <end position="116"/>
    </location>
</feature>
<feature type="compositionally biased region" description="Basic and acidic residues" evidence="1">
    <location>
        <begin position="82"/>
        <end position="95"/>
    </location>
</feature>
<accession>A0ABR5F6X4</accession>
<keyword evidence="3" id="KW-1185">Reference proteome</keyword>
<evidence type="ECO:0000256" key="1">
    <source>
        <dbReference type="SAM" id="MobiDB-lite"/>
    </source>
</evidence>
<feature type="region of interest" description="Disordered" evidence="1">
    <location>
        <begin position="1"/>
        <end position="21"/>
    </location>
</feature>
<evidence type="ECO:0000313" key="2">
    <source>
        <dbReference type="EMBL" id="KLL12488.1"/>
    </source>
</evidence>
<gene>
    <name evidence="2" type="ORF">FrCorBMG51_04180</name>
</gene>
<organism evidence="2 3">
    <name type="scientific">Protofrankia coriariae</name>
    <dbReference type="NCBI Taxonomy" id="1562887"/>
    <lineage>
        <taxon>Bacteria</taxon>
        <taxon>Bacillati</taxon>
        <taxon>Actinomycetota</taxon>
        <taxon>Actinomycetes</taxon>
        <taxon>Frankiales</taxon>
        <taxon>Frankiaceae</taxon>
        <taxon>Protofrankia</taxon>
    </lineage>
</organism>
<proteinExistence type="predicted"/>
<protein>
    <submittedName>
        <fullName evidence="2">Uncharacterized protein</fullName>
    </submittedName>
</protein>
<name>A0ABR5F6X4_9ACTN</name>
<dbReference type="EMBL" id="JWIO01000004">
    <property type="protein sequence ID" value="KLL12488.1"/>
    <property type="molecule type" value="Genomic_DNA"/>
</dbReference>